<evidence type="ECO:0000313" key="2">
    <source>
        <dbReference type="Proteomes" id="UP001396334"/>
    </source>
</evidence>
<protein>
    <submittedName>
        <fullName evidence="1">Uncharacterized protein</fullName>
    </submittedName>
</protein>
<name>A0ABR2TC87_9ROSI</name>
<proteinExistence type="predicted"/>
<sequence>MVHSAEAKVAGVGAGESVGTSAGVAFFVYLAVELSGTCARCGVGPNGCGVPLVIGNQRYHSHHQMRDELLRFRQPSWLLNWTIWSGAASSDWAGGGENGMLGAEPKCESGVVCLLARLMVGVEVGQGIEVWLGTGNTCGVAAGRERAAIGTYGPTSSGAAAGEWEGLVGRVGIATLMGAASATSIFCMYSFLDQLAFSVVYLSPG</sequence>
<accession>A0ABR2TC87</accession>
<evidence type="ECO:0000313" key="1">
    <source>
        <dbReference type="EMBL" id="KAK9034834.1"/>
    </source>
</evidence>
<gene>
    <name evidence="1" type="ORF">V6N11_076891</name>
</gene>
<comment type="caution">
    <text evidence="1">The sequence shown here is derived from an EMBL/GenBank/DDBJ whole genome shotgun (WGS) entry which is preliminary data.</text>
</comment>
<dbReference type="EMBL" id="JBBPBN010000006">
    <property type="protein sequence ID" value="KAK9034834.1"/>
    <property type="molecule type" value="Genomic_DNA"/>
</dbReference>
<keyword evidence="2" id="KW-1185">Reference proteome</keyword>
<dbReference type="Proteomes" id="UP001396334">
    <property type="component" value="Unassembled WGS sequence"/>
</dbReference>
<organism evidence="1 2">
    <name type="scientific">Hibiscus sabdariffa</name>
    <name type="common">roselle</name>
    <dbReference type="NCBI Taxonomy" id="183260"/>
    <lineage>
        <taxon>Eukaryota</taxon>
        <taxon>Viridiplantae</taxon>
        <taxon>Streptophyta</taxon>
        <taxon>Embryophyta</taxon>
        <taxon>Tracheophyta</taxon>
        <taxon>Spermatophyta</taxon>
        <taxon>Magnoliopsida</taxon>
        <taxon>eudicotyledons</taxon>
        <taxon>Gunneridae</taxon>
        <taxon>Pentapetalae</taxon>
        <taxon>rosids</taxon>
        <taxon>malvids</taxon>
        <taxon>Malvales</taxon>
        <taxon>Malvaceae</taxon>
        <taxon>Malvoideae</taxon>
        <taxon>Hibiscus</taxon>
    </lineage>
</organism>
<reference evidence="1 2" key="1">
    <citation type="journal article" date="2024" name="G3 (Bethesda)">
        <title>Genome assembly of Hibiscus sabdariffa L. provides insights into metabolisms of medicinal natural products.</title>
        <authorList>
            <person name="Kim T."/>
        </authorList>
    </citation>
    <scope>NUCLEOTIDE SEQUENCE [LARGE SCALE GENOMIC DNA]</scope>
    <source>
        <strain evidence="1">TK-2024</strain>
        <tissue evidence="1">Old leaves</tissue>
    </source>
</reference>